<dbReference type="EMBL" id="CM023476">
    <property type="protein sequence ID" value="KAH7941154.1"/>
    <property type="molecule type" value="Genomic_DNA"/>
</dbReference>
<protein>
    <submittedName>
        <fullName evidence="1">Uncharacterized protein</fullName>
    </submittedName>
</protein>
<evidence type="ECO:0000313" key="2">
    <source>
        <dbReference type="Proteomes" id="UP000821865"/>
    </source>
</evidence>
<proteinExistence type="predicted"/>
<name>A0ACB8CEJ9_DERSI</name>
<keyword evidence="2" id="KW-1185">Reference proteome</keyword>
<reference evidence="1" key="1">
    <citation type="submission" date="2020-05" db="EMBL/GenBank/DDBJ databases">
        <title>Large-scale comparative analyses of tick genomes elucidate their genetic diversity and vector capacities.</title>
        <authorList>
            <person name="Jia N."/>
            <person name="Wang J."/>
            <person name="Shi W."/>
            <person name="Du L."/>
            <person name="Sun Y."/>
            <person name="Zhan W."/>
            <person name="Jiang J."/>
            <person name="Wang Q."/>
            <person name="Zhang B."/>
            <person name="Ji P."/>
            <person name="Sakyi L.B."/>
            <person name="Cui X."/>
            <person name="Yuan T."/>
            <person name="Jiang B."/>
            <person name="Yang W."/>
            <person name="Lam T.T.-Y."/>
            <person name="Chang Q."/>
            <person name="Ding S."/>
            <person name="Wang X."/>
            <person name="Zhu J."/>
            <person name="Ruan X."/>
            <person name="Zhao L."/>
            <person name="Wei J."/>
            <person name="Que T."/>
            <person name="Du C."/>
            <person name="Cheng J."/>
            <person name="Dai P."/>
            <person name="Han X."/>
            <person name="Huang E."/>
            <person name="Gao Y."/>
            <person name="Liu J."/>
            <person name="Shao H."/>
            <person name="Ye R."/>
            <person name="Li L."/>
            <person name="Wei W."/>
            <person name="Wang X."/>
            <person name="Wang C."/>
            <person name="Yang T."/>
            <person name="Huo Q."/>
            <person name="Li W."/>
            <person name="Guo W."/>
            <person name="Chen H."/>
            <person name="Zhou L."/>
            <person name="Ni X."/>
            <person name="Tian J."/>
            <person name="Zhou Y."/>
            <person name="Sheng Y."/>
            <person name="Liu T."/>
            <person name="Pan Y."/>
            <person name="Xia L."/>
            <person name="Li J."/>
            <person name="Zhao F."/>
            <person name="Cao W."/>
        </authorList>
    </citation>
    <scope>NUCLEOTIDE SEQUENCE</scope>
    <source>
        <strain evidence="1">Dsil-2018</strain>
    </source>
</reference>
<sequence length="429" mass="47685">MRSDQGSEAGALLPAVAGCCLILLAVGIGVIMLGMAGDLLCTVGDVAAVPAMYPKDGLCDYIFYTDVYIYNIDVTSTKVLRSFEMFKTKIKQYSLTEGGVSFDIRRVLSESLRYAKLRWRMPLANTEAMLIHPLASARRYTKQLNIAGHALPWKQMVTYLGLAIDHRLTWIPAAKATTTKVRRVQGAIRKLQQHGRGCNTKWALRLNQAAATSVLWIQHYGCLNMIAPTTILDNWVTKATDVFRAFKEIQGNDTSTKTVIALGTWGSGIQATWTSFKQLVEKATEASFKADIVISISSTHMLHNITSCFAVPPAIINSNKDLYPSLAKYSELVKVSYQYRNSLIEVGLSLEFAANAYELKKEPAKIDDVQLYADCYTHSIASVSAACSKRTTFNRVIPQTTVLNIHEKAKNIVYMHENKETFMAKVRGF</sequence>
<comment type="caution">
    <text evidence="1">The sequence shown here is derived from an EMBL/GenBank/DDBJ whole genome shotgun (WGS) entry which is preliminary data.</text>
</comment>
<organism evidence="1 2">
    <name type="scientific">Dermacentor silvarum</name>
    <name type="common">Tick</name>
    <dbReference type="NCBI Taxonomy" id="543639"/>
    <lineage>
        <taxon>Eukaryota</taxon>
        <taxon>Metazoa</taxon>
        <taxon>Ecdysozoa</taxon>
        <taxon>Arthropoda</taxon>
        <taxon>Chelicerata</taxon>
        <taxon>Arachnida</taxon>
        <taxon>Acari</taxon>
        <taxon>Parasitiformes</taxon>
        <taxon>Ixodida</taxon>
        <taxon>Ixodoidea</taxon>
        <taxon>Ixodidae</taxon>
        <taxon>Rhipicephalinae</taxon>
        <taxon>Dermacentor</taxon>
    </lineage>
</organism>
<dbReference type="Proteomes" id="UP000821865">
    <property type="component" value="Chromosome 7"/>
</dbReference>
<accession>A0ACB8CEJ9</accession>
<gene>
    <name evidence="1" type="ORF">HPB49_010442</name>
</gene>
<evidence type="ECO:0000313" key="1">
    <source>
        <dbReference type="EMBL" id="KAH7941154.1"/>
    </source>
</evidence>